<dbReference type="Gene3D" id="3.40.50.300">
    <property type="entry name" value="P-loop containing nucleotide triphosphate hydrolases"/>
    <property type="match status" value="1"/>
</dbReference>
<dbReference type="PROSITE" id="PS51717">
    <property type="entry name" value="G_VLIG"/>
    <property type="match status" value="1"/>
</dbReference>
<comment type="similarity">
    <text evidence="1">Belongs to the TRAFAC class dynamin-like GTPase superfamily. Very large inducible GTPase (VLIG) family.</text>
</comment>
<gene>
    <name evidence="4" type="primary">Gvin1_6</name>
    <name evidence="4" type="ORF">GTO96_0002308</name>
</gene>
<evidence type="ECO:0000256" key="1">
    <source>
        <dbReference type="ARBA" id="ARBA00006828"/>
    </source>
</evidence>
<feature type="non-terminal residue" evidence="4">
    <location>
        <position position="1"/>
    </location>
</feature>
<dbReference type="EMBL" id="JAATIS010003638">
    <property type="protein sequence ID" value="KAG2463577.1"/>
    <property type="molecule type" value="Genomic_DNA"/>
</dbReference>
<feature type="domain" description="VLIG-type G" evidence="3">
    <location>
        <begin position="1262"/>
        <end position="1505"/>
    </location>
</feature>
<organism evidence="4 5">
    <name type="scientific">Polypterus senegalus</name>
    <name type="common">Senegal bichir</name>
    <dbReference type="NCBI Taxonomy" id="55291"/>
    <lineage>
        <taxon>Eukaryota</taxon>
        <taxon>Metazoa</taxon>
        <taxon>Chordata</taxon>
        <taxon>Craniata</taxon>
        <taxon>Vertebrata</taxon>
        <taxon>Euteleostomi</taxon>
        <taxon>Actinopterygii</taxon>
        <taxon>Polypteriformes</taxon>
        <taxon>Polypteridae</taxon>
        <taxon>Polypterus</taxon>
    </lineage>
</organism>
<feature type="coiled-coil region" evidence="2">
    <location>
        <begin position="2020"/>
        <end position="2054"/>
    </location>
</feature>
<dbReference type="InterPro" id="IPR052986">
    <property type="entry name" value="VLIG_GTPase"/>
</dbReference>
<dbReference type="PANTHER" id="PTHR14819:SF9">
    <property type="entry name" value="UP-REGULATOR OF CELL PROLIFERATION-LIKE"/>
    <property type="match status" value="1"/>
</dbReference>
<evidence type="ECO:0000313" key="5">
    <source>
        <dbReference type="Proteomes" id="UP000886611"/>
    </source>
</evidence>
<dbReference type="PANTHER" id="PTHR14819">
    <property type="entry name" value="GTP-BINDING"/>
    <property type="match status" value="1"/>
</dbReference>
<dbReference type="GO" id="GO:0005525">
    <property type="term" value="F:GTP binding"/>
    <property type="evidence" value="ECO:0007669"/>
    <property type="project" value="InterPro"/>
</dbReference>
<proteinExistence type="inferred from homology"/>
<keyword evidence="2" id="KW-0175">Coiled coil</keyword>
<keyword evidence="5" id="KW-1185">Reference proteome</keyword>
<name>A0A8X7XCG5_POLSE</name>
<comment type="caution">
    <text evidence="4">The sequence shown here is derived from an EMBL/GenBank/DDBJ whole genome shotgun (WGS) entry which is preliminary data.</text>
</comment>
<dbReference type="Pfam" id="PF25496">
    <property type="entry name" value="URGCP"/>
    <property type="match status" value="1"/>
</dbReference>
<evidence type="ECO:0000259" key="3">
    <source>
        <dbReference type="PROSITE" id="PS51717"/>
    </source>
</evidence>
<reference evidence="4 5" key="1">
    <citation type="journal article" date="2021" name="Cell">
        <title>Tracing the genetic footprints of vertebrate landing in non-teleost ray-finned fishes.</title>
        <authorList>
            <person name="Bi X."/>
            <person name="Wang K."/>
            <person name="Yang L."/>
            <person name="Pan H."/>
            <person name="Jiang H."/>
            <person name="Wei Q."/>
            <person name="Fang M."/>
            <person name="Yu H."/>
            <person name="Zhu C."/>
            <person name="Cai Y."/>
            <person name="He Y."/>
            <person name="Gan X."/>
            <person name="Zeng H."/>
            <person name="Yu D."/>
            <person name="Zhu Y."/>
            <person name="Jiang H."/>
            <person name="Qiu Q."/>
            <person name="Yang H."/>
            <person name="Zhang Y.E."/>
            <person name="Wang W."/>
            <person name="Zhu M."/>
            <person name="He S."/>
            <person name="Zhang G."/>
        </authorList>
    </citation>
    <scope>NUCLEOTIDE SEQUENCE [LARGE SCALE GENOMIC DNA]</scope>
    <source>
        <strain evidence="4">Bchr_013</strain>
    </source>
</reference>
<dbReference type="InterPro" id="IPR057365">
    <property type="entry name" value="URGCP"/>
</dbReference>
<dbReference type="Pfam" id="PF25974">
    <property type="entry name" value="URGCP_9th"/>
    <property type="match status" value="1"/>
</dbReference>
<accession>A0A8X7XCG5</accession>
<dbReference type="SUPFAM" id="SSF52540">
    <property type="entry name" value="P-loop containing nucleoside triphosphate hydrolases"/>
    <property type="match status" value="1"/>
</dbReference>
<evidence type="ECO:0000313" key="4">
    <source>
        <dbReference type="EMBL" id="KAG2463577.1"/>
    </source>
</evidence>
<evidence type="ECO:0000256" key="2">
    <source>
        <dbReference type="SAM" id="Coils"/>
    </source>
</evidence>
<dbReference type="Pfam" id="PF25683">
    <property type="entry name" value="URGCP_GTPase"/>
    <property type="match status" value="1"/>
</dbReference>
<sequence length="2220" mass="256136">MASEDDMINKRHDFQGQVFTTKLHVFQGLLLSKNPEDLIQKRSELITFPAKYRSEHNSMQPWEITESFKSHSLQVSAGDLITNGRFRIYYEMKSCREGTAFESTKEDKPYLCGWKLRFLPMATYTFNCRDLFLHDSVISDLKKLESIKGQKEKDEQCRTILETYGSHISTSYVYGGIWLLKVETRNFSPEHKQIRKNLVQELIDLKCDVFDDIKEYTDNSIFENLLRNEYDECHLQNTTISIKTFGGPDNPVSFQQWSDGLMSNESTWKIIDQEFQSNLFPLWKILTLNHNKAFQNSIFVANEIRSYWEKKTGLEDNSAEVEGILTAKELSQSLSYKIEEWNRKPEEQFTAECADYLTECTEVYAEIQRLGNKSVDVIWCQNVTGHKSMLVFLNRLNTHVRTKHFPPMIIEVLQEQISFFFGVLKDSDLDQSPGFSRGGKNSLLPQHEHPSSEIKSVKSAKEIILKINNKSSDGNDTMKRFQKMFTYNVCIVLINLKRFTQSTGELLSSCLLTALFYPYIHRCGVLPKNGLSREDWQSLLENIHKTESYIQELKGMSRDRGQAFVFLIALKNGRIETEQSEKKELLRVLVDELGSDLSPDLHHLIITQSGEVNPDLHELTEMLDLIKCNAHTRQKSSNNEDEILKLVSSKPHKTEELQHQTNKFKRNNQVSVLLGLAESNLFSSTQIKEINSVTMQSYRPSGPQDLPWYVIQKLMMVHTDVINVRCNHEKDKDEVKDDSSGFEDDLDNLSLGQTDDSDLLHPTDVVMAVLMSSDMFVQQELILKMSMCQMAVPLLFLKPDGCCFFFLWALRTIKNKWHKKTSRSTQQICSIVECDIATYQMFTISFVRVGHLRSSKSGFLNTLLSDSQQSHTFFVYSHMECGNIPRKDSNGLVEITWYLPSGKANTDFSEPIAVLNLRGDAKSFTKQVRFLTKVSSAVFLFVDNIADEEEKLIAAFQDTKLSCVLLLNPTEDNFKAVKSRIERLKTNYGSSQLKVLLRTNKNDSEFSSKVRSAISHIQASSTLKLSIEQMSNVARDQEFEIDVDYIPCQKGKDKAEKVLKNLTDLADFKEEKLPFQGASWLEYSKLEKSQMKASGYKSAFQHAMNMKQKKKEIREEQLKHTISPNVKDFITALLESSSEERKFFLQWMKLKLDSLSVETLPKIREELKTNTKDEGEKKCLLKRLSDSSLGLEHFLREIGQMYEAYVTCNSKGHESLLNLPSAAADILLDGFPVELIDGDVSNIPLRWVSDILRQVQEKTRPDARIFVLSVLGVQSSGKSTLLNTLFGLQFAVGAGRCTRGAFMQLIHVGSDLREALGCDYIMVIDTEGLRCQEVMNLTNEQDNEMATLIVGLSDVTLVNLSSESSAEMQDILQIVVHALIRMKEIGKKPSIYFIHHNVADLSAKDMNFSGLTRLLEILDKVTEIAAKVENKEESYSKLSDVIEFNPERNTIYIPGLWHGLPPMASVSKWYSEHVFDLKTKLIDYIKEQRKQYKPSSISDFITLMQDLDSAVKSEDFIFGFQNSLAASAFAMLSSDCSDWKWEIQQTFIKWQDDAEEKIKASEELDSLLVKLQQDAAKLAIDEEEKGLKKLEDYYNSDLDNKRLIENYKDYFTRNLTTACEELKHNAIKRCQVFIETYKSKSEFRKAFKEYRETVQKGVNELVKKIKLEQKQLSEEELNEAFEKMWGETVKQFSCPQNKVNICYDMEMALLSDEARRKDIKSYLEKNALIEIGKKEFAVTDKHIKINHHWYLMSKQCLSTDNIKIIATSLITECEKYIDGLVKKDSDYNPSYCAGVIKEIDKQTDELRKNKNKVSDEFLVEIKVHICGIAVHKFEEMHERFNKENDPKAKVQEKKAFYCEKFKDLFHDRNDSQKLAKWFCGSCLKPALMKEVKSQLSKSIATQMRETWAPLVLKSIPNFQLALLVSLKETNSFDAYVQYIKNYDQFAQEWLAKQAEEFWRSGFNSAPVIENTVQKRLREVKGALDEITKNQLGDSAEGHLQKCLQNLMSDITLQSEDVSGVKNVKQFVDDLSEALDMLKNELKCEIDRMDKEKEVKTFLNPPHEQLYSSLKGCGEKCPYCGTPCELEGNNHEHYSRYHRALAVNNVSPRVLPFRRWYDKVYFRFWWFNFDQRTMNCQSAHIHMKSCNTNASGVSQWGELYKDYTSTYWQHVLESFSKKFAKKYFSRPVRVKESVQWEDVEKDLEKCYQVKLQDLKHRGKKT</sequence>
<dbReference type="OrthoDB" id="1597724at2759"/>
<dbReference type="InterPro" id="IPR030383">
    <property type="entry name" value="G_VLIG_dom"/>
</dbReference>
<protein>
    <submittedName>
        <fullName evidence="4">GVIN1 GTPase</fullName>
    </submittedName>
</protein>
<dbReference type="InterPro" id="IPR027417">
    <property type="entry name" value="P-loop_NTPase"/>
</dbReference>
<feature type="non-terminal residue" evidence="4">
    <location>
        <position position="2220"/>
    </location>
</feature>
<dbReference type="InterPro" id="IPR058641">
    <property type="entry name" value="GVIN1_dom"/>
</dbReference>
<dbReference type="Proteomes" id="UP000886611">
    <property type="component" value="Unassembled WGS sequence"/>
</dbReference>